<dbReference type="SMART" id="SM00220">
    <property type="entry name" value="S_TKc"/>
    <property type="match status" value="1"/>
</dbReference>
<sequence>MTINKKKVLEELSYRRLHLYSDYRIVNSNHIFGQGTLPYIGHRPYRKQLEAFLSNSDGGAVLITGFRGVGKSTMVHNAVSTLNRNGLFRIIPISVVLPAEKTYGQVLVEIIRKLYETLSKETFWNKLKIETQERICLAYNRTMLNIKHSSNMSAESELSIQNPLGWLPAAKTKSGVQEAVERSYLAFSEHDVEYELIQCIEALYESDVRNKIVIIVDEIDKITATQEGMCCFDNLLERMKNIISSSNALFVFVAGIDIYMRWESDSQKINGLYDSLFDHHIYLPCIWDSVEELFDVINDKKYVYKPIKHEFLSLVETGYTTILEESFRMIEDYILFKGKGLPRRILGTFNDFVVWDDKQPCFLLTENRIQAILLVGKLLEKFRSYIFSAKITTIYERDIYYTLFFSMLEFLLFQGNTTFTNGQIKNILLKEQGTLGLYFDNALDELLGEFEKLAFIKKTGAGYEVIDDTLLKQDQSLRILDQDLLLSTQSIGQLPDRNDASIDERFHDQINLLHNAELTDFWNDYKAMQVIANSKRMMMFSVMLKRFGLKRFAIVYKDKKQIDIEGGSRVISDNLYSVGSYQFSGPYFLDTVDYIENGIPVTSLRTAADGYALVHLIEAKLKNIAIYQIICQVLSLLDYLHKRGFGNIRLKPDNIMICKNAAIKVLDLKHICRLGKDKRPCVTRIYSAPEVYLSVCSAATDYYSAGILLTEMVVGKSLSRYYTERHIDVKTVMANLPCSKKLKNILVKATAFDPEDRYTQGSDLINSLDKCPEFWRMKKIPIPKGKDGTVIGSNIKNMMSVIQADTIDDNVEETIKSDTVSKAKKDVRSKNPYLASPNLEDIDVAHTGILGGAYFDDKHSGILSDYTERWVIEAYLVRLSNNERIVLKKPVFRVGRDETKVDYCINNTGVSLIHIEFRQIDEKFYVKDLNSTNGTYINSERIESDMFYKIIHGDFIRIANEEFVFNER</sequence>
<dbReference type="Gene3D" id="3.40.50.300">
    <property type="entry name" value="P-loop containing nucleotide triphosphate hydrolases"/>
    <property type="match status" value="1"/>
</dbReference>
<dbReference type="PROSITE" id="PS50011">
    <property type="entry name" value="PROTEIN_KINASE_DOM"/>
    <property type="match status" value="1"/>
</dbReference>
<dbReference type="InterPro" id="IPR011646">
    <property type="entry name" value="KAP_P-loop"/>
</dbReference>
<dbReference type="RefSeq" id="WP_033143303.1">
    <property type="nucleotide sequence ID" value="NZ_BAABZQ010000001.1"/>
</dbReference>
<reference evidence="5 6" key="1">
    <citation type="submission" date="2024-04" db="EMBL/GenBank/DDBJ databases">
        <title>Defined microbial consortia suppress multidrug-resistant proinflammatory Enterobacteriaceae via ecological control.</title>
        <authorList>
            <person name="Furuichi M."/>
            <person name="Kawaguchi T."/>
            <person name="Pust M."/>
            <person name="Yasuma K."/>
            <person name="Plichta D."/>
            <person name="Hasegawa N."/>
            <person name="Ohya T."/>
            <person name="Bhattarai S."/>
            <person name="Sasajima S."/>
            <person name="Aoto Y."/>
            <person name="Tuganbaev T."/>
            <person name="Yaginuma M."/>
            <person name="Ueda M."/>
            <person name="Okahashi N."/>
            <person name="Amafuji K."/>
            <person name="Kiridooshi Y."/>
            <person name="Sugita K."/>
            <person name="Strazar M."/>
            <person name="Skelly A."/>
            <person name="Suda W."/>
            <person name="Hattori M."/>
            <person name="Nakamoto N."/>
            <person name="Caballero S."/>
            <person name="Norman J."/>
            <person name="Olle B."/>
            <person name="Tanoue T."/>
            <person name="Arita M."/>
            <person name="Bucci V."/>
            <person name="Atarashi K."/>
            <person name="Xavier R."/>
            <person name="Honda K."/>
        </authorList>
    </citation>
    <scope>NUCLEOTIDE SEQUENCE [LARGE SCALE GENOMIC DNA]</scope>
    <source>
        <strain evidence="6">k34-0107-D12</strain>
    </source>
</reference>
<evidence type="ECO:0000259" key="4">
    <source>
        <dbReference type="PROSITE" id="PS50011"/>
    </source>
</evidence>
<dbReference type="EMBL" id="BAABZQ010000001">
    <property type="protein sequence ID" value="GAA6501438.1"/>
    <property type="molecule type" value="Genomic_DNA"/>
</dbReference>
<comment type="catalytic activity">
    <reaction evidence="2">
        <text>L-seryl-[protein] + ATP = O-phospho-L-seryl-[protein] + ADP + H(+)</text>
        <dbReference type="Rhea" id="RHEA:17989"/>
        <dbReference type="Rhea" id="RHEA-COMP:9863"/>
        <dbReference type="Rhea" id="RHEA-COMP:11604"/>
        <dbReference type="ChEBI" id="CHEBI:15378"/>
        <dbReference type="ChEBI" id="CHEBI:29999"/>
        <dbReference type="ChEBI" id="CHEBI:30616"/>
        <dbReference type="ChEBI" id="CHEBI:83421"/>
        <dbReference type="ChEBI" id="CHEBI:456216"/>
        <dbReference type="EC" id="2.7.11.1"/>
    </reaction>
</comment>
<dbReference type="Pfam" id="PF00069">
    <property type="entry name" value="Pkinase"/>
    <property type="match status" value="1"/>
</dbReference>
<dbReference type="Proteomes" id="UP001600941">
    <property type="component" value="Unassembled WGS sequence"/>
</dbReference>
<dbReference type="Pfam" id="PF07693">
    <property type="entry name" value="KAP_NTPase"/>
    <property type="match status" value="1"/>
</dbReference>
<dbReference type="PANTHER" id="PTHR44167:SF18">
    <property type="entry name" value="PROTEIN KINASE DOMAIN-CONTAINING PROTEIN"/>
    <property type="match status" value="1"/>
</dbReference>
<comment type="caution">
    <text evidence="5">The sequence shown here is derived from an EMBL/GenBank/DDBJ whole genome shotgun (WGS) entry which is preliminary data.</text>
</comment>
<proteinExistence type="predicted"/>
<dbReference type="SMART" id="SM00240">
    <property type="entry name" value="FHA"/>
    <property type="match status" value="1"/>
</dbReference>
<evidence type="ECO:0000313" key="5">
    <source>
        <dbReference type="EMBL" id="GAA6501438.1"/>
    </source>
</evidence>
<gene>
    <name evidence="5" type="ORF">K340107D12_42540</name>
</gene>
<protein>
    <recommendedName>
        <fullName evidence="7">FHA domain-containing protein</fullName>
    </recommendedName>
</protein>
<dbReference type="SUPFAM" id="SSF56112">
    <property type="entry name" value="Protein kinase-like (PK-like)"/>
    <property type="match status" value="1"/>
</dbReference>
<evidence type="ECO:0008006" key="7">
    <source>
        <dbReference type="Google" id="ProtNLM"/>
    </source>
</evidence>
<dbReference type="CDD" id="cd00060">
    <property type="entry name" value="FHA"/>
    <property type="match status" value="1"/>
</dbReference>
<dbReference type="Gene3D" id="1.10.510.10">
    <property type="entry name" value="Transferase(Phosphotransferase) domain 1"/>
    <property type="match status" value="1"/>
</dbReference>
<name>A0ABQ0BY23_9FIRM</name>
<feature type="domain" description="FHA" evidence="3">
    <location>
        <begin position="892"/>
        <end position="942"/>
    </location>
</feature>
<comment type="catalytic activity">
    <reaction evidence="1">
        <text>L-threonyl-[protein] + ATP = O-phospho-L-threonyl-[protein] + ADP + H(+)</text>
        <dbReference type="Rhea" id="RHEA:46608"/>
        <dbReference type="Rhea" id="RHEA-COMP:11060"/>
        <dbReference type="Rhea" id="RHEA-COMP:11605"/>
        <dbReference type="ChEBI" id="CHEBI:15378"/>
        <dbReference type="ChEBI" id="CHEBI:30013"/>
        <dbReference type="ChEBI" id="CHEBI:30616"/>
        <dbReference type="ChEBI" id="CHEBI:61977"/>
        <dbReference type="ChEBI" id="CHEBI:456216"/>
        <dbReference type="EC" id="2.7.11.1"/>
    </reaction>
</comment>
<evidence type="ECO:0000256" key="2">
    <source>
        <dbReference type="ARBA" id="ARBA00048679"/>
    </source>
</evidence>
<evidence type="ECO:0000313" key="6">
    <source>
        <dbReference type="Proteomes" id="UP001600941"/>
    </source>
</evidence>
<dbReference type="InterPro" id="IPR027417">
    <property type="entry name" value="P-loop_NTPase"/>
</dbReference>
<evidence type="ECO:0000259" key="3">
    <source>
        <dbReference type="PROSITE" id="PS50006"/>
    </source>
</evidence>
<dbReference type="InterPro" id="IPR000719">
    <property type="entry name" value="Prot_kinase_dom"/>
</dbReference>
<evidence type="ECO:0000256" key="1">
    <source>
        <dbReference type="ARBA" id="ARBA00047899"/>
    </source>
</evidence>
<dbReference type="SUPFAM" id="SSF52540">
    <property type="entry name" value="P-loop containing nucleoside triphosphate hydrolases"/>
    <property type="match status" value="1"/>
</dbReference>
<dbReference type="PANTHER" id="PTHR44167">
    <property type="entry name" value="OVARIAN-SPECIFIC SERINE/THREONINE-PROTEIN KINASE LOK-RELATED"/>
    <property type="match status" value="1"/>
</dbReference>
<keyword evidence="6" id="KW-1185">Reference proteome</keyword>
<dbReference type="Gene3D" id="2.60.200.20">
    <property type="match status" value="1"/>
</dbReference>
<accession>A0ABQ0BY23</accession>
<dbReference type="InterPro" id="IPR011009">
    <property type="entry name" value="Kinase-like_dom_sf"/>
</dbReference>
<dbReference type="PROSITE" id="PS50006">
    <property type="entry name" value="FHA_DOMAIN"/>
    <property type="match status" value="1"/>
</dbReference>
<dbReference type="SUPFAM" id="SSF49879">
    <property type="entry name" value="SMAD/FHA domain"/>
    <property type="match status" value="1"/>
</dbReference>
<feature type="domain" description="Protein kinase" evidence="4">
    <location>
        <begin position="525"/>
        <end position="774"/>
    </location>
</feature>
<dbReference type="InterPro" id="IPR000253">
    <property type="entry name" value="FHA_dom"/>
</dbReference>
<organism evidence="5 6">
    <name type="scientific">Blautia parvula</name>
    <dbReference type="NCBI Taxonomy" id="2877527"/>
    <lineage>
        <taxon>Bacteria</taxon>
        <taxon>Bacillati</taxon>
        <taxon>Bacillota</taxon>
        <taxon>Clostridia</taxon>
        <taxon>Lachnospirales</taxon>
        <taxon>Lachnospiraceae</taxon>
        <taxon>Blautia</taxon>
    </lineage>
</organism>
<dbReference type="Pfam" id="PF00498">
    <property type="entry name" value="FHA"/>
    <property type="match status" value="1"/>
</dbReference>
<dbReference type="InterPro" id="IPR008984">
    <property type="entry name" value="SMAD_FHA_dom_sf"/>
</dbReference>